<evidence type="ECO:0000256" key="5">
    <source>
        <dbReference type="ARBA" id="ARBA00022989"/>
    </source>
</evidence>
<proteinExistence type="predicted"/>
<dbReference type="EMBL" id="CVQI01034702">
    <property type="protein sequence ID" value="CRK45293.1"/>
    <property type="molecule type" value="Genomic_DNA"/>
</dbReference>
<reference evidence="10" key="1">
    <citation type="submission" date="2015-05" db="EMBL/GenBank/DDBJ databases">
        <authorList>
            <person name="Fogelqvist Johan"/>
        </authorList>
    </citation>
    <scope>NUCLEOTIDE SEQUENCE [LARGE SCALE GENOMIC DNA]</scope>
</reference>
<sequence>MQQTTAYTSLTLMNDIMTGTERVLNTPLPIAYSIAIAQITWLYVLLLPFQLYKALEWITIPACIAASYIILAILFIGKEIENPFGRDVNDLPLEGYCEQIAHELDVIAAMDVHRDMPYAFLDSHLNLPLYPVSMASFPVWAERSEEKI</sequence>
<dbReference type="PANTHER" id="PTHR33281:SF19">
    <property type="entry name" value="VOLTAGE-DEPENDENT ANION CHANNEL-FORMING PROTEIN YNEE"/>
    <property type="match status" value="1"/>
</dbReference>
<evidence type="ECO:0000313" key="9">
    <source>
        <dbReference type="EMBL" id="CRK45293.1"/>
    </source>
</evidence>
<evidence type="ECO:0000256" key="2">
    <source>
        <dbReference type="ARBA" id="ARBA00022448"/>
    </source>
</evidence>
<protein>
    <recommendedName>
        <fullName evidence="11">Bestrophin homolog</fullName>
    </recommendedName>
</protein>
<dbReference type="GO" id="GO:0005886">
    <property type="term" value="C:plasma membrane"/>
    <property type="evidence" value="ECO:0007669"/>
    <property type="project" value="UniProtKB-SubCell"/>
</dbReference>
<feature type="transmembrane region" description="Helical" evidence="8">
    <location>
        <begin position="57"/>
        <end position="76"/>
    </location>
</feature>
<evidence type="ECO:0000256" key="6">
    <source>
        <dbReference type="ARBA" id="ARBA00023065"/>
    </source>
</evidence>
<evidence type="ECO:0000256" key="3">
    <source>
        <dbReference type="ARBA" id="ARBA00022475"/>
    </source>
</evidence>
<evidence type="ECO:0000256" key="7">
    <source>
        <dbReference type="ARBA" id="ARBA00023136"/>
    </source>
</evidence>
<feature type="transmembrane region" description="Helical" evidence="8">
    <location>
        <begin position="30"/>
        <end position="51"/>
    </location>
</feature>
<evidence type="ECO:0000256" key="8">
    <source>
        <dbReference type="SAM" id="Phobius"/>
    </source>
</evidence>
<dbReference type="GO" id="GO:0005254">
    <property type="term" value="F:chloride channel activity"/>
    <property type="evidence" value="ECO:0007669"/>
    <property type="project" value="InterPro"/>
</dbReference>
<dbReference type="Proteomes" id="UP000045706">
    <property type="component" value="Unassembled WGS sequence"/>
</dbReference>
<name>A0A0G4NFU4_VERLO</name>
<evidence type="ECO:0000313" key="10">
    <source>
        <dbReference type="Proteomes" id="UP000045706"/>
    </source>
</evidence>
<evidence type="ECO:0008006" key="11">
    <source>
        <dbReference type="Google" id="ProtNLM"/>
    </source>
</evidence>
<keyword evidence="3" id="KW-1003">Cell membrane</keyword>
<comment type="subcellular location">
    <subcellularLocation>
        <location evidence="1">Cell membrane</location>
        <topology evidence="1">Multi-pass membrane protein</topology>
    </subcellularLocation>
</comment>
<feature type="non-terminal residue" evidence="9">
    <location>
        <position position="148"/>
    </location>
</feature>
<organism evidence="9 10">
    <name type="scientific">Verticillium longisporum</name>
    <name type="common">Verticillium dahliae var. longisporum</name>
    <dbReference type="NCBI Taxonomy" id="100787"/>
    <lineage>
        <taxon>Eukaryota</taxon>
        <taxon>Fungi</taxon>
        <taxon>Dikarya</taxon>
        <taxon>Ascomycota</taxon>
        <taxon>Pezizomycotina</taxon>
        <taxon>Sordariomycetes</taxon>
        <taxon>Hypocreomycetidae</taxon>
        <taxon>Glomerellales</taxon>
        <taxon>Plectosphaerellaceae</taxon>
        <taxon>Verticillium</taxon>
    </lineage>
</organism>
<keyword evidence="5 8" id="KW-1133">Transmembrane helix</keyword>
<dbReference type="PANTHER" id="PTHR33281">
    <property type="entry name" value="UPF0187 PROTEIN YNEE"/>
    <property type="match status" value="1"/>
</dbReference>
<keyword evidence="6" id="KW-0406">Ion transport</keyword>
<keyword evidence="2" id="KW-0813">Transport</keyword>
<dbReference type="InterPro" id="IPR044669">
    <property type="entry name" value="YneE/VCCN1/2-like"/>
</dbReference>
<accession>A0A0G4NFU4</accession>
<keyword evidence="7 8" id="KW-0472">Membrane</keyword>
<dbReference type="Pfam" id="PF25539">
    <property type="entry name" value="Bestrophin_2"/>
    <property type="match status" value="1"/>
</dbReference>
<gene>
    <name evidence="9" type="ORF">BN1723_019696</name>
</gene>
<evidence type="ECO:0000256" key="4">
    <source>
        <dbReference type="ARBA" id="ARBA00022692"/>
    </source>
</evidence>
<evidence type="ECO:0000256" key="1">
    <source>
        <dbReference type="ARBA" id="ARBA00004651"/>
    </source>
</evidence>
<dbReference type="AlphaFoldDB" id="A0A0G4NFU4"/>
<keyword evidence="4 8" id="KW-0812">Transmembrane</keyword>